<keyword evidence="3" id="KW-1185">Reference proteome</keyword>
<organism evidence="2 3">
    <name type="scientific">Lactuca virosa</name>
    <dbReference type="NCBI Taxonomy" id="75947"/>
    <lineage>
        <taxon>Eukaryota</taxon>
        <taxon>Viridiplantae</taxon>
        <taxon>Streptophyta</taxon>
        <taxon>Embryophyta</taxon>
        <taxon>Tracheophyta</taxon>
        <taxon>Spermatophyta</taxon>
        <taxon>Magnoliopsida</taxon>
        <taxon>eudicotyledons</taxon>
        <taxon>Gunneridae</taxon>
        <taxon>Pentapetalae</taxon>
        <taxon>asterids</taxon>
        <taxon>campanulids</taxon>
        <taxon>Asterales</taxon>
        <taxon>Asteraceae</taxon>
        <taxon>Cichorioideae</taxon>
        <taxon>Cichorieae</taxon>
        <taxon>Lactucinae</taxon>
        <taxon>Lactuca</taxon>
    </lineage>
</organism>
<comment type="caution">
    <text evidence="2">The sequence shown here is derived from an EMBL/GenBank/DDBJ whole genome shotgun (WGS) entry which is preliminary data.</text>
</comment>
<feature type="transmembrane region" description="Helical" evidence="1">
    <location>
        <begin position="29"/>
        <end position="57"/>
    </location>
</feature>
<keyword evidence="1" id="KW-0472">Membrane</keyword>
<dbReference type="EMBL" id="CAKMRJ010001112">
    <property type="protein sequence ID" value="CAH1421011.1"/>
    <property type="molecule type" value="Genomic_DNA"/>
</dbReference>
<keyword evidence="1" id="KW-0812">Transmembrane</keyword>
<sequence>MWEAKKMEGEGVLLPPNPIPLDSFINYRILVLGILISAFVGIFLQLAKVSFGINFWGTRRRFLMLLRDQRIAIVL</sequence>
<dbReference type="Proteomes" id="UP001157418">
    <property type="component" value="Unassembled WGS sequence"/>
</dbReference>
<evidence type="ECO:0000313" key="3">
    <source>
        <dbReference type="Proteomes" id="UP001157418"/>
    </source>
</evidence>
<dbReference type="AlphaFoldDB" id="A0AAU9M1M4"/>
<protein>
    <submittedName>
        <fullName evidence="2">Uncharacterized protein</fullName>
    </submittedName>
</protein>
<gene>
    <name evidence="2" type="ORF">LVIROSA_LOCUS8432</name>
</gene>
<evidence type="ECO:0000313" key="2">
    <source>
        <dbReference type="EMBL" id="CAH1421011.1"/>
    </source>
</evidence>
<keyword evidence="1" id="KW-1133">Transmembrane helix</keyword>
<evidence type="ECO:0000256" key="1">
    <source>
        <dbReference type="SAM" id="Phobius"/>
    </source>
</evidence>
<name>A0AAU9M1M4_9ASTR</name>
<reference evidence="2 3" key="1">
    <citation type="submission" date="2022-01" db="EMBL/GenBank/DDBJ databases">
        <authorList>
            <person name="Xiong W."/>
            <person name="Schranz E."/>
        </authorList>
    </citation>
    <scope>NUCLEOTIDE SEQUENCE [LARGE SCALE GENOMIC DNA]</scope>
</reference>
<accession>A0AAU9M1M4</accession>
<proteinExistence type="predicted"/>